<reference evidence="5 6" key="1">
    <citation type="submission" date="2019-03" db="EMBL/GenBank/DDBJ databases">
        <title>Draft genome sequences of novel Actinobacteria.</title>
        <authorList>
            <person name="Sahin N."/>
            <person name="Ay H."/>
            <person name="Saygin H."/>
        </authorList>
    </citation>
    <scope>NUCLEOTIDE SEQUENCE [LARGE SCALE GENOMIC DNA]</scope>
    <source>
        <strain evidence="5 6">5K138</strain>
    </source>
</reference>
<dbReference type="RefSeq" id="WP_131892219.1">
    <property type="nucleotide sequence ID" value="NZ_SMKZ01000005.1"/>
</dbReference>
<evidence type="ECO:0000256" key="1">
    <source>
        <dbReference type="ARBA" id="ARBA00006484"/>
    </source>
</evidence>
<dbReference type="OrthoDB" id="3178062at2"/>
<dbReference type="InterPro" id="IPR036291">
    <property type="entry name" value="NAD(P)-bd_dom_sf"/>
</dbReference>
<dbReference type="Proteomes" id="UP000294739">
    <property type="component" value="Unassembled WGS sequence"/>
</dbReference>
<dbReference type="InterPro" id="IPR002347">
    <property type="entry name" value="SDR_fam"/>
</dbReference>
<comment type="caution">
    <text evidence="5">The sequence shown here is derived from an EMBL/GenBank/DDBJ whole genome shotgun (WGS) entry which is preliminary data.</text>
</comment>
<dbReference type="AlphaFoldDB" id="A0A4R5DRQ9"/>
<dbReference type="SUPFAM" id="SSF51735">
    <property type="entry name" value="NAD(P)-binding Rossmann-fold domains"/>
    <property type="match status" value="1"/>
</dbReference>
<protein>
    <submittedName>
        <fullName evidence="5">SDR family NAD(P)-dependent oxidoreductase</fullName>
    </submittedName>
</protein>
<accession>A0A4R5DRQ9</accession>
<dbReference type="Pfam" id="PF00106">
    <property type="entry name" value="adh_short"/>
    <property type="match status" value="1"/>
</dbReference>
<dbReference type="PRINTS" id="PR00080">
    <property type="entry name" value="SDRFAMILY"/>
</dbReference>
<keyword evidence="6" id="KW-1185">Reference proteome</keyword>
<dbReference type="SMART" id="SM00822">
    <property type="entry name" value="PKS_KR"/>
    <property type="match status" value="1"/>
</dbReference>
<keyword evidence="2" id="KW-0560">Oxidoreductase</keyword>
<comment type="similarity">
    <text evidence="1 3">Belongs to the short-chain dehydrogenases/reductases (SDR) family.</text>
</comment>
<dbReference type="InParanoid" id="A0A4R5DRQ9"/>
<dbReference type="EMBL" id="SMKZ01000005">
    <property type="protein sequence ID" value="TDE13493.1"/>
    <property type="molecule type" value="Genomic_DNA"/>
</dbReference>
<sequence>MADNHKRGAVLVTGANGGIGTATVRALTERGATVFATIRSDPGALAGIKGVRLVEMDVTDPASVALAAKKVGHDVAGAGLAAVVNNAGIIIQGPQELIPPADLRRQFEVNTLGPAYVSQAFLPLIRAGKGRIINVSAPTAWVPVPFLGPIGASKAALESLSAALRTELAVWRIPVVMVQPGTTKTLLFAKAEAAARNALQDADPAQVKLYQQHLAAVEKAAANQRPSPPETVAKAVVRAFEARRPRRWYAASSEVRLMRFVSRLPVRVQEAMISRVFGLSGIKASA</sequence>
<gene>
    <name evidence="5" type="ORF">E1269_05530</name>
</gene>
<organism evidence="5 6">
    <name type="scientific">Jiangella asiatica</name>
    <dbReference type="NCBI Taxonomy" id="2530372"/>
    <lineage>
        <taxon>Bacteria</taxon>
        <taxon>Bacillati</taxon>
        <taxon>Actinomycetota</taxon>
        <taxon>Actinomycetes</taxon>
        <taxon>Jiangellales</taxon>
        <taxon>Jiangellaceae</taxon>
        <taxon>Jiangella</taxon>
    </lineage>
</organism>
<dbReference type="Gene3D" id="3.40.50.720">
    <property type="entry name" value="NAD(P)-binding Rossmann-like Domain"/>
    <property type="match status" value="1"/>
</dbReference>
<evidence type="ECO:0000313" key="5">
    <source>
        <dbReference type="EMBL" id="TDE13493.1"/>
    </source>
</evidence>
<dbReference type="InterPro" id="IPR057326">
    <property type="entry name" value="KR_dom"/>
</dbReference>
<evidence type="ECO:0000256" key="2">
    <source>
        <dbReference type="ARBA" id="ARBA00023002"/>
    </source>
</evidence>
<evidence type="ECO:0000256" key="3">
    <source>
        <dbReference type="RuleBase" id="RU000363"/>
    </source>
</evidence>
<dbReference type="PANTHER" id="PTHR44169:SF6">
    <property type="entry name" value="NADPH-DEPENDENT 1-ACYLDIHYDROXYACETONE PHOSPHATE REDUCTASE"/>
    <property type="match status" value="1"/>
</dbReference>
<dbReference type="PANTHER" id="PTHR44169">
    <property type="entry name" value="NADPH-DEPENDENT 1-ACYLDIHYDROXYACETONE PHOSPHATE REDUCTASE"/>
    <property type="match status" value="1"/>
</dbReference>
<dbReference type="PRINTS" id="PR00081">
    <property type="entry name" value="GDHRDH"/>
</dbReference>
<evidence type="ECO:0000259" key="4">
    <source>
        <dbReference type="SMART" id="SM00822"/>
    </source>
</evidence>
<feature type="domain" description="Ketoreductase" evidence="4">
    <location>
        <begin position="8"/>
        <end position="179"/>
    </location>
</feature>
<name>A0A4R5DRQ9_9ACTN</name>
<proteinExistence type="inferred from homology"/>
<evidence type="ECO:0000313" key="6">
    <source>
        <dbReference type="Proteomes" id="UP000294739"/>
    </source>
</evidence>
<dbReference type="GO" id="GO:0016491">
    <property type="term" value="F:oxidoreductase activity"/>
    <property type="evidence" value="ECO:0007669"/>
    <property type="project" value="UniProtKB-KW"/>
</dbReference>